<dbReference type="PANTHER" id="PTHR46801">
    <property type="entry name" value="OS06G0309200 PROTEIN"/>
    <property type="match status" value="1"/>
</dbReference>
<dbReference type="EMBL" id="CATOUU010001149">
    <property type="protein sequence ID" value="CAI9974471.1"/>
    <property type="molecule type" value="Genomic_DNA"/>
</dbReference>
<dbReference type="Gene3D" id="3.15.10.10">
    <property type="entry name" value="Bactericidal permeability-increasing protein, domain 1"/>
    <property type="match status" value="1"/>
</dbReference>
<evidence type="ECO:0000313" key="3">
    <source>
        <dbReference type="EMBL" id="CAI9974471.1"/>
    </source>
</evidence>
<dbReference type="GO" id="GO:0008289">
    <property type="term" value="F:lipid binding"/>
    <property type="evidence" value="ECO:0007669"/>
    <property type="project" value="InterPro"/>
</dbReference>
<evidence type="ECO:0000259" key="1">
    <source>
        <dbReference type="Pfam" id="PF01273"/>
    </source>
</evidence>
<dbReference type="InterPro" id="IPR017943">
    <property type="entry name" value="Bactericidal_perm-incr_a/b_dom"/>
</dbReference>
<dbReference type="InterPro" id="IPR017942">
    <property type="entry name" value="Lipid-bd_serum_glycop_N"/>
</dbReference>
<dbReference type="Proteomes" id="UP001642409">
    <property type="component" value="Unassembled WGS sequence"/>
</dbReference>
<sequence length="436" mass="49346">MMLFLLALQECNAPDYPNVVHAEDSAFAFVITQKGMEKYIQCGMESAIVFATQMNIPDLDFDLDLGLTKIKFVLSDINFANFHVSKVQVDVPDDNPMSGAALDANIELKLNWKFQQSSYPYVSDQGQGQILISGANLRVVIDILCDFIDCPGHLKVDVHRASLDFNSLQILLSGGSSWIYQSLIDLVINAVQDSICDIISNVLVNGMTGIMNSMLQSNGYYEEYAAYPDIIKDDRFAANTVTKRGYMTVQYSGYIYKFDTLNDQYINRSLLNARTFNKYNKELSFVLSKAGFDNSFYIFHHYHDVYSKPGSFKVVEAPTIDFFNVQAVLNLKIEKEGVQQEIKIAGMPKLRTDVIHNKTGASTHNVTQIFFEFQQYEGEMSLAEEVILWINQVIQHANYQIANTPFMNMSLMDFSLDPIERVVRLVGDNPDECPKI</sequence>
<proteinExistence type="predicted"/>
<dbReference type="EMBL" id="CATOUU010000477">
    <property type="protein sequence ID" value="CAI9931235.1"/>
    <property type="molecule type" value="Genomic_DNA"/>
</dbReference>
<comment type="caution">
    <text evidence="2">The sequence shown here is derived from an EMBL/GenBank/DDBJ whole genome shotgun (WGS) entry which is preliminary data.</text>
</comment>
<keyword evidence="6" id="KW-1185">Reference proteome</keyword>
<evidence type="ECO:0000313" key="6">
    <source>
        <dbReference type="Proteomes" id="UP001642409"/>
    </source>
</evidence>
<reference evidence="4 6" key="2">
    <citation type="submission" date="2024-07" db="EMBL/GenBank/DDBJ databases">
        <authorList>
            <person name="Akdeniz Z."/>
        </authorList>
    </citation>
    <scope>NUCLEOTIDE SEQUENCE [LARGE SCALE GENOMIC DNA]</scope>
</reference>
<reference evidence="2" key="1">
    <citation type="submission" date="2023-06" db="EMBL/GenBank/DDBJ databases">
        <authorList>
            <person name="Kurt Z."/>
        </authorList>
    </citation>
    <scope>NUCLEOTIDE SEQUENCE</scope>
</reference>
<dbReference type="SUPFAM" id="SSF55394">
    <property type="entry name" value="Bactericidal permeability-increasing protein, BPI"/>
    <property type="match status" value="1"/>
</dbReference>
<dbReference type="AlphaFoldDB" id="A0AA86P6D1"/>
<dbReference type="EMBL" id="CAXDID020000340">
    <property type="protein sequence ID" value="CAL6079346.1"/>
    <property type="molecule type" value="Genomic_DNA"/>
</dbReference>
<evidence type="ECO:0000313" key="2">
    <source>
        <dbReference type="EMBL" id="CAI9931235.1"/>
    </source>
</evidence>
<evidence type="ECO:0000313" key="5">
    <source>
        <dbReference type="EMBL" id="CAL6105643.1"/>
    </source>
</evidence>
<organism evidence="2">
    <name type="scientific">Hexamita inflata</name>
    <dbReference type="NCBI Taxonomy" id="28002"/>
    <lineage>
        <taxon>Eukaryota</taxon>
        <taxon>Metamonada</taxon>
        <taxon>Diplomonadida</taxon>
        <taxon>Hexamitidae</taxon>
        <taxon>Hexamitinae</taxon>
        <taxon>Hexamita</taxon>
    </lineage>
</organism>
<dbReference type="InterPro" id="IPR045897">
    <property type="entry name" value="BPI/LBP_pln"/>
</dbReference>
<name>A0AA86P6D1_9EUKA</name>
<evidence type="ECO:0000313" key="4">
    <source>
        <dbReference type="EMBL" id="CAL6079346.1"/>
    </source>
</evidence>
<dbReference type="Pfam" id="PF01273">
    <property type="entry name" value="LBP_BPI_CETP"/>
    <property type="match status" value="1"/>
</dbReference>
<feature type="domain" description="Lipid-binding serum glycoprotein N-terminal" evidence="1">
    <location>
        <begin position="53"/>
        <end position="204"/>
    </location>
</feature>
<accession>A0AA86P6D1</accession>
<gene>
    <name evidence="2" type="ORF">HINF_LOCUS18880</name>
    <name evidence="4" type="ORF">HINF_LOCUS59339</name>
    <name evidence="3" type="ORF">HINF_LOCUS62116</name>
    <name evidence="5" type="ORF">HINF_LOCUS73360</name>
</gene>
<protein>
    <recommendedName>
        <fullName evidence="1">Lipid-binding serum glycoprotein N-terminal domain-containing protein</fullName>
    </recommendedName>
</protein>
<dbReference type="EMBL" id="CAXDID020000599">
    <property type="protein sequence ID" value="CAL6105643.1"/>
    <property type="molecule type" value="Genomic_DNA"/>
</dbReference>
<dbReference type="PANTHER" id="PTHR46801:SF2">
    <property type="entry name" value="LIPOPOLYSACCHARIDE-BINDING PROTEIN"/>
    <property type="match status" value="1"/>
</dbReference>